<keyword evidence="2" id="KW-1185">Reference proteome</keyword>
<sequence>MLGWRTDAGTVAVCPAGDGFRQAVCHGEMVRRTADRALGDAAPGRALPLGVDRYRMLRLPGRCESEGPSASP</sequence>
<gene>
    <name evidence="1" type="ORF">GCM10015535_37940</name>
</gene>
<reference evidence="2" key="1">
    <citation type="journal article" date="2019" name="Int. J. Syst. Evol. Microbiol.">
        <title>The Global Catalogue of Microorganisms (GCM) 10K type strain sequencing project: providing services to taxonomists for standard genome sequencing and annotation.</title>
        <authorList>
            <consortium name="The Broad Institute Genomics Platform"/>
            <consortium name="The Broad Institute Genome Sequencing Center for Infectious Disease"/>
            <person name="Wu L."/>
            <person name="Ma J."/>
        </authorList>
    </citation>
    <scope>NUCLEOTIDE SEQUENCE [LARGE SCALE GENOMIC DNA]</scope>
    <source>
        <strain evidence="2">JCM 4376</strain>
    </source>
</reference>
<name>A0ABQ2W2C6_9ACTN</name>
<evidence type="ECO:0000313" key="1">
    <source>
        <dbReference type="EMBL" id="GGV87855.1"/>
    </source>
</evidence>
<comment type="caution">
    <text evidence="1">The sequence shown here is derived from an EMBL/GenBank/DDBJ whole genome shotgun (WGS) entry which is preliminary data.</text>
</comment>
<dbReference type="Proteomes" id="UP000660675">
    <property type="component" value="Unassembled WGS sequence"/>
</dbReference>
<organism evidence="1 2">
    <name type="scientific">Streptomyces gelaticus</name>
    <dbReference type="NCBI Taxonomy" id="285446"/>
    <lineage>
        <taxon>Bacteria</taxon>
        <taxon>Bacillati</taxon>
        <taxon>Actinomycetota</taxon>
        <taxon>Actinomycetes</taxon>
        <taxon>Kitasatosporales</taxon>
        <taxon>Streptomycetaceae</taxon>
        <taxon>Streptomyces</taxon>
    </lineage>
</organism>
<proteinExistence type="predicted"/>
<accession>A0ABQ2W2C6</accession>
<dbReference type="EMBL" id="BMTF01000012">
    <property type="protein sequence ID" value="GGV87855.1"/>
    <property type="molecule type" value="Genomic_DNA"/>
</dbReference>
<evidence type="ECO:0000313" key="2">
    <source>
        <dbReference type="Proteomes" id="UP000660675"/>
    </source>
</evidence>
<protein>
    <submittedName>
        <fullName evidence="1">Uncharacterized protein</fullName>
    </submittedName>
</protein>